<dbReference type="PROSITE" id="PS01124">
    <property type="entry name" value="HTH_ARAC_FAMILY_2"/>
    <property type="match status" value="1"/>
</dbReference>
<proteinExistence type="predicted"/>
<accession>A0A934VAM9</accession>
<gene>
    <name evidence="5" type="ORF">JIN84_06805</name>
</gene>
<dbReference type="InterPro" id="IPR020449">
    <property type="entry name" value="Tscrpt_reg_AraC-type_HTH"/>
</dbReference>
<keyword evidence="6" id="KW-1185">Reference proteome</keyword>
<dbReference type="PROSITE" id="PS00041">
    <property type="entry name" value="HTH_ARAC_FAMILY_1"/>
    <property type="match status" value="1"/>
</dbReference>
<dbReference type="PRINTS" id="PR00032">
    <property type="entry name" value="HTHARAC"/>
</dbReference>
<dbReference type="PANTHER" id="PTHR47893">
    <property type="entry name" value="REGULATORY PROTEIN PCHR"/>
    <property type="match status" value="1"/>
</dbReference>
<feature type="domain" description="HTH araC/xylS-type" evidence="4">
    <location>
        <begin position="202"/>
        <end position="300"/>
    </location>
</feature>
<dbReference type="RefSeq" id="WP_200350279.1">
    <property type="nucleotide sequence ID" value="NZ_BAABHZ010000012.1"/>
</dbReference>
<name>A0A934VAM9_9BACT</name>
<evidence type="ECO:0000313" key="5">
    <source>
        <dbReference type="EMBL" id="MBK1815315.1"/>
    </source>
</evidence>
<keyword evidence="1" id="KW-0805">Transcription regulation</keyword>
<sequence>MSESAAPARTGEKIEKPISEMWWGEANDLRCGRVAGRIVSGGWRWKVSSEGAIWLWLNREGSGLVWGEKDRFILKPGMYAMTGGGKAGEWSCVRYPGMHTLEVIVISREWLRERLGKNMDWLHPELGKWLRDGGSVAFCGLMGVWERDLCEALAQAAQEAGPSRLLAEARVLEWAAVRLFRAKPGDGGSSFCSAIRDRDPVKRAIHLLRERLDQPLDLTSLAKEVGVAPHHLSRRVSSETGDTLQRHLRRIRIERACEALDSGKMNVTEVALEVGYQSLSHFAKAFREEAGESPSKWLARKRG</sequence>
<dbReference type="Proteomes" id="UP000600139">
    <property type="component" value="Unassembled WGS sequence"/>
</dbReference>
<dbReference type="SMART" id="SM00342">
    <property type="entry name" value="HTH_ARAC"/>
    <property type="match status" value="1"/>
</dbReference>
<dbReference type="Pfam" id="PF12833">
    <property type="entry name" value="HTH_18"/>
    <property type="match status" value="1"/>
</dbReference>
<comment type="caution">
    <text evidence="5">The sequence shown here is derived from an EMBL/GenBank/DDBJ whole genome shotgun (WGS) entry which is preliminary data.</text>
</comment>
<protein>
    <submittedName>
        <fullName evidence="5">Helix-turn-helix transcriptional regulator</fullName>
    </submittedName>
</protein>
<organism evidence="5 6">
    <name type="scientific">Luteolibacter yonseiensis</name>
    <dbReference type="NCBI Taxonomy" id="1144680"/>
    <lineage>
        <taxon>Bacteria</taxon>
        <taxon>Pseudomonadati</taxon>
        <taxon>Verrucomicrobiota</taxon>
        <taxon>Verrucomicrobiia</taxon>
        <taxon>Verrucomicrobiales</taxon>
        <taxon>Verrucomicrobiaceae</taxon>
        <taxon>Luteolibacter</taxon>
    </lineage>
</organism>
<dbReference type="Gene3D" id="1.10.10.60">
    <property type="entry name" value="Homeodomain-like"/>
    <property type="match status" value="1"/>
</dbReference>
<dbReference type="GO" id="GO:0003700">
    <property type="term" value="F:DNA-binding transcription factor activity"/>
    <property type="evidence" value="ECO:0007669"/>
    <property type="project" value="InterPro"/>
</dbReference>
<dbReference type="EMBL" id="JAENIK010000008">
    <property type="protein sequence ID" value="MBK1815315.1"/>
    <property type="molecule type" value="Genomic_DNA"/>
</dbReference>
<evidence type="ECO:0000313" key="6">
    <source>
        <dbReference type="Proteomes" id="UP000600139"/>
    </source>
</evidence>
<dbReference type="InterPro" id="IPR018060">
    <property type="entry name" value="HTH_AraC"/>
</dbReference>
<keyword evidence="2" id="KW-0238">DNA-binding</keyword>
<dbReference type="InterPro" id="IPR009057">
    <property type="entry name" value="Homeodomain-like_sf"/>
</dbReference>
<evidence type="ECO:0000259" key="4">
    <source>
        <dbReference type="PROSITE" id="PS01124"/>
    </source>
</evidence>
<dbReference type="SUPFAM" id="SSF46689">
    <property type="entry name" value="Homeodomain-like"/>
    <property type="match status" value="2"/>
</dbReference>
<dbReference type="PANTHER" id="PTHR47893:SF1">
    <property type="entry name" value="REGULATORY PROTEIN PCHR"/>
    <property type="match status" value="1"/>
</dbReference>
<evidence type="ECO:0000256" key="2">
    <source>
        <dbReference type="ARBA" id="ARBA00023125"/>
    </source>
</evidence>
<evidence type="ECO:0000256" key="1">
    <source>
        <dbReference type="ARBA" id="ARBA00023015"/>
    </source>
</evidence>
<dbReference type="InterPro" id="IPR018062">
    <property type="entry name" value="HTH_AraC-typ_CS"/>
</dbReference>
<reference evidence="5" key="1">
    <citation type="submission" date="2021-01" db="EMBL/GenBank/DDBJ databases">
        <title>Modified the classification status of verrucomicrobia.</title>
        <authorList>
            <person name="Feng X."/>
        </authorList>
    </citation>
    <scope>NUCLEOTIDE SEQUENCE</scope>
    <source>
        <strain evidence="5">JCM 18052</strain>
    </source>
</reference>
<evidence type="ECO:0000256" key="3">
    <source>
        <dbReference type="ARBA" id="ARBA00023163"/>
    </source>
</evidence>
<dbReference type="GO" id="GO:0043565">
    <property type="term" value="F:sequence-specific DNA binding"/>
    <property type="evidence" value="ECO:0007669"/>
    <property type="project" value="InterPro"/>
</dbReference>
<dbReference type="AlphaFoldDB" id="A0A934VAM9"/>
<keyword evidence="3" id="KW-0804">Transcription</keyword>
<dbReference type="InterPro" id="IPR053142">
    <property type="entry name" value="PchR_regulatory_protein"/>
</dbReference>